<feature type="domain" description="4Fe-4S ferredoxin-type" evidence="6">
    <location>
        <begin position="30"/>
        <end position="59"/>
    </location>
</feature>
<sequence>MVRSRGEEERIIRVTLNLDQVMSVKRKGNSTVTIFPDWCKGCGICAAFCPAKVMELNDQGKAVVIREEECINCGFCELHCPDFAIMVRPKVDDEIPAVCRAVLEKAARKADVPAASGGAAEKTGSGKKKG</sequence>
<dbReference type="Proteomes" id="UP000002601">
    <property type="component" value="Chromosome"/>
</dbReference>
<dbReference type="STRING" id="526222.Desal_1526"/>
<dbReference type="AlphaFoldDB" id="C6BSB2"/>
<organism evidence="7 8">
    <name type="scientific">Maridesulfovibrio salexigens (strain ATCC 14822 / DSM 2638 / NCIMB 8403 / VKM B-1763)</name>
    <name type="common">Desulfovibrio salexigens</name>
    <dbReference type="NCBI Taxonomy" id="526222"/>
    <lineage>
        <taxon>Bacteria</taxon>
        <taxon>Pseudomonadati</taxon>
        <taxon>Thermodesulfobacteriota</taxon>
        <taxon>Desulfovibrionia</taxon>
        <taxon>Desulfovibrionales</taxon>
        <taxon>Desulfovibrionaceae</taxon>
        <taxon>Maridesulfovibrio</taxon>
    </lineage>
</organism>
<dbReference type="InterPro" id="IPR050572">
    <property type="entry name" value="Fe-S_Ferredoxin"/>
</dbReference>
<name>C6BSB2_MARSD</name>
<gene>
    <name evidence="7" type="ordered locus">Desal_1526</name>
</gene>
<dbReference type="GO" id="GO:0051539">
    <property type="term" value="F:4 iron, 4 sulfur cluster binding"/>
    <property type="evidence" value="ECO:0007669"/>
    <property type="project" value="UniProtKB-KW"/>
</dbReference>
<protein>
    <submittedName>
        <fullName evidence="7">4Fe-4S ferredoxin iron-sulfur binding domain protein</fullName>
    </submittedName>
</protein>
<reference evidence="7 8" key="1">
    <citation type="submission" date="2009-06" db="EMBL/GenBank/DDBJ databases">
        <title>Complete sequence of Desulfovibrio salexigens DSM 2638.</title>
        <authorList>
            <consortium name="US DOE Joint Genome Institute"/>
            <person name="Lucas S."/>
            <person name="Copeland A."/>
            <person name="Lapidus A."/>
            <person name="Glavina del Rio T."/>
            <person name="Tice H."/>
            <person name="Bruce D."/>
            <person name="Goodwin L."/>
            <person name="Pitluck S."/>
            <person name="Munk A.C."/>
            <person name="Brettin T."/>
            <person name="Detter J.C."/>
            <person name="Han C."/>
            <person name="Tapia R."/>
            <person name="Larimer F."/>
            <person name="Land M."/>
            <person name="Hauser L."/>
            <person name="Kyrpides N."/>
            <person name="Anderson I."/>
            <person name="Wall J.D."/>
            <person name="Arkin A.P."/>
            <person name="Dehal P."/>
            <person name="Chivian D."/>
            <person name="Giles B."/>
            <person name="Hazen T.C."/>
        </authorList>
    </citation>
    <scope>NUCLEOTIDE SEQUENCE [LARGE SCALE GENOMIC DNA]</scope>
    <source>
        <strain evidence="8">ATCC 14822 / DSM 2638 / NCIMB 8403 / VKM B-1763</strain>
    </source>
</reference>
<dbReference type="KEGG" id="dsa:Desal_1526"/>
<dbReference type="EMBL" id="CP001649">
    <property type="protein sequence ID" value="ACS79588.1"/>
    <property type="molecule type" value="Genomic_DNA"/>
</dbReference>
<dbReference type="PROSITE" id="PS00198">
    <property type="entry name" value="4FE4S_FER_1"/>
    <property type="match status" value="1"/>
</dbReference>
<evidence type="ECO:0000313" key="8">
    <source>
        <dbReference type="Proteomes" id="UP000002601"/>
    </source>
</evidence>
<dbReference type="eggNOG" id="COG1146">
    <property type="taxonomic scope" value="Bacteria"/>
</dbReference>
<dbReference type="HOGENOM" id="CLU_139698_5_0_7"/>
<evidence type="ECO:0000313" key="7">
    <source>
        <dbReference type="EMBL" id="ACS79588.1"/>
    </source>
</evidence>
<keyword evidence="8" id="KW-1185">Reference proteome</keyword>
<accession>C6BSB2</accession>
<dbReference type="InterPro" id="IPR017900">
    <property type="entry name" value="4Fe4S_Fe_S_CS"/>
</dbReference>
<dbReference type="InterPro" id="IPR017896">
    <property type="entry name" value="4Fe4S_Fe-S-bd"/>
</dbReference>
<evidence type="ECO:0000259" key="6">
    <source>
        <dbReference type="PROSITE" id="PS51379"/>
    </source>
</evidence>
<dbReference type="GO" id="GO:0046872">
    <property type="term" value="F:metal ion binding"/>
    <property type="evidence" value="ECO:0007669"/>
    <property type="project" value="UniProtKB-KW"/>
</dbReference>
<keyword evidence="2" id="KW-0479">Metal-binding</keyword>
<evidence type="ECO:0000256" key="5">
    <source>
        <dbReference type="SAM" id="MobiDB-lite"/>
    </source>
</evidence>
<keyword evidence="1" id="KW-0004">4Fe-4S</keyword>
<feature type="region of interest" description="Disordered" evidence="5">
    <location>
        <begin position="108"/>
        <end position="130"/>
    </location>
</feature>
<dbReference type="PANTHER" id="PTHR43687:SF4">
    <property type="entry name" value="BLR5484 PROTEIN"/>
    <property type="match status" value="1"/>
</dbReference>
<dbReference type="Pfam" id="PF13237">
    <property type="entry name" value="Fer4_10"/>
    <property type="match status" value="1"/>
</dbReference>
<dbReference type="PANTHER" id="PTHR43687">
    <property type="entry name" value="ADENYLYLSULFATE REDUCTASE, BETA SUBUNIT"/>
    <property type="match status" value="1"/>
</dbReference>
<proteinExistence type="predicted"/>
<evidence type="ECO:0000256" key="4">
    <source>
        <dbReference type="ARBA" id="ARBA00023014"/>
    </source>
</evidence>
<evidence type="ECO:0000256" key="1">
    <source>
        <dbReference type="ARBA" id="ARBA00022485"/>
    </source>
</evidence>
<dbReference type="Gene3D" id="3.30.70.20">
    <property type="match status" value="2"/>
</dbReference>
<dbReference type="PROSITE" id="PS51379">
    <property type="entry name" value="4FE4S_FER_2"/>
    <property type="match status" value="2"/>
</dbReference>
<evidence type="ECO:0000256" key="3">
    <source>
        <dbReference type="ARBA" id="ARBA00023004"/>
    </source>
</evidence>
<keyword evidence="4" id="KW-0411">Iron-sulfur</keyword>
<keyword evidence="3" id="KW-0408">Iron</keyword>
<dbReference type="SUPFAM" id="SSF54862">
    <property type="entry name" value="4Fe-4S ferredoxins"/>
    <property type="match status" value="1"/>
</dbReference>
<feature type="domain" description="4Fe-4S ferredoxin-type" evidence="6">
    <location>
        <begin position="61"/>
        <end position="90"/>
    </location>
</feature>
<evidence type="ECO:0000256" key="2">
    <source>
        <dbReference type="ARBA" id="ARBA00022723"/>
    </source>
</evidence>